<comment type="caution">
    <text evidence="1">The sequence shown here is derived from an EMBL/GenBank/DDBJ whole genome shotgun (WGS) entry which is preliminary data.</text>
</comment>
<dbReference type="Proteomes" id="UP000634308">
    <property type="component" value="Unassembled WGS sequence"/>
</dbReference>
<accession>A0ABQ2RP47</accession>
<dbReference type="InterPro" id="IPR006748">
    <property type="entry name" value="NH2Glyco/OHUrea_AB-resist_kin"/>
</dbReference>
<proteinExistence type="predicted"/>
<evidence type="ECO:0000313" key="2">
    <source>
        <dbReference type="Proteomes" id="UP000634308"/>
    </source>
</evidence>
<dbReference type="InterPro" id="IPR011009">
    <property type="entry name" value="Kinase-like_dom_sf"/>
</dbReference>
<dbReference type="Pfam" id="PF04655">
    <property type="entry name" value="APH_6_hur"/>
    <property type="match status" value="1"/>
</dbReference>
<organism evidence="1 2">
    <name type="scientific">Deinococcus seoulensis</name>
    <dbReference type="NCBI Taxonomy" id="1837379"/>
    <lineage>
        <taxon>Bacteria</taxon>
        <taxon>Thermotogati</taxon>
        <taxon>Deinococcota</taxon>
        <taxon>Deinococci</taxon>
        <taxon>Deinococcales</taxon>
        <taxon>Deinococcaceae</taxon>
        <taxon>Deinococcus</taxon>
    </lineage>
</organism>
<name>A0ABQ2RP47_9DEIO</name>
<dbReference type="EMBL" id="BMQM01000002">
    <property type="protein sequence ID" value="GGR46230.1"/>
    <property type="molecule type" value="Genomic_DNA"/>
</dbReference>
<evidence type="ECO:0000313" key="1">
    <source>
        <dbReference type="EMBL" id="GGR46230.1"/>
    </source>
</evidence>
<dbReference type="Gene3D" id="1.10.510.10">
    <property type="entry name" value="Transferase(Phosphotransferase) domain 1"/>
    <property type="match status" value="1"/>
</dbReference>
<sequence>MQSEGVSVDSYLRRWNLTPDGAARRTPSSDLMPVRWQGRAAMLKVARSAEERRGNNLMVWLEGEGAARVYHHGGAALLMERLESAPDLAALALGGQDDAATRILCGAAAGVHRDRPSLPPDLPDLRRWFWSLEAAQAQGETFAQAWATAQRLLADQRDVRPLHGDLHHGNVLRSPERGWLVIDPKGLIGERTFDFANMLCNPTLAHALTPGRLERQSALIAREAGLDRARLLAWVGAYAALSAAWHLEDAQMEQARQSLAVSALAHSLR</sequence>
<protein>
    <submittedName>
        <fullName evidence="1">Streptomycin 3''-kinase</fullName>
    </submittedName>
</protein>
<dbReference type="SUPFAM" id="SSF56112">
    <property type="entry name" value="Protein kinase-like (PK-like)"/>
    <property type="match status" value="1"/>
</dbReference>
<reference evidence="2" key="1">
    <citation type="journal article" date="2019" name="Int. J. Syst. Evol. Microbiol.">
        <title>The Global Catalogue of Microorganisms (GCM) 10K type strain sequencing project: providing services to taxonomists for standard genome sequencing and annotation.</title>
        <authorList>
            <consortium name="The Broad Institute Genomics Platform"/>
            <consortium name="The Broad Institute Genome Sequencing Center for Infectious Disease"/>
            <person name="Wu L."/>
            <person name="Ma J."/>
        </authorList>
    </citation>
    <scope>NUCLEOTIDE SEQUENCE [LARGE SCALE GENOMIC DNA]</scope>
    <source>
        <strain evidence="2">JCM 31404</strain>
    </source>
</reference>
<keyword evidence="2" id="KW-1185">Reference proteome</keyword>
<gene>
    <name evidence="1" type="ORF">GCM10008959_04040</name>
</gene>